<proteinExistence type="predicted"/>
<evidence type="ECO:0000313" key="1">
    <source>
        <dbReference type="EMBL" id="GAA4036671.1"/>
    </source>
</evidence>
<dbReference type="EMBL" id="BAABAL010000027">
    <property type="protein sequence ID" value="GAA4036671.1"/>
    <property type="molecule type" value="Genomic_DNA"/>
</dbReference>
<accession>A0ABP7U6I5</accession>
<dbReference type="Proteomes" id="UP001501747">
    <property type="component" value="Unassembled WGS sequence"/>
</dbReference>
<protein>
    <submittedName>
        <fullName evidence="1">Uncharacterized protein</fullName>
    </submittedName>
</protein>
<gene>
    <name evidence="1" type="ORF">GCM10022247_73120</name>
</gene>
<comment type="caution">
    <text evidence="1">The sequence shown here is derived from an EMBL/GenBank/DDBJ whole genome shotgun (WGS) entry which is preliminary data.</text>
</comment>
<reference evidence="2" key="1">
    <citation type="journal article" date="2019" name="Int. J. Syst. Evol. Microbiol.">
        <title>The Global Catalogue of Microorganisms (GCM) 10K type strain sequencing project: providing services to taxonomists for standard genome sequencing and annotation.</title>
        <authorList>
            <consortium name="The Broad Institute Genomics Platform"/>
            <consortium name="The Broad Institute Genome Sequencing Center for Infectious Disease"/>
            <person name="Wu L."/>
            <person name="Ma J."/>
        </authorList>
    </citation>
    <scope>NUCLEOTIDE SEQUENCE [LARGE SCALE GENOMIC DNA]</scope>
    <source>
        <strain evidence="2">JCM 17342</strain>
    </source>
</reference>
<name>A0ABP7U6I5_9PSEU</name>
<sequence length="82" mass="9041">MRQRQGGRWEEAHDPPSQRSAAAAGFLRLQGKHLRCQHVRAPDRRVIWTNSGTTTVTVSLTVRSYVEGPGSGIPVKGNYEIG</sequence>
<keyword evidence="2" id="KW-1185">Reference proteome</keyword>
<organism evidence="1 2">
    <name type="scientific">Allokutzneria multivorans</name>
    <dbReference type="NCBI Taxonomy" id="1142134"/>
    <lineage>
        <taxon>Bacteria</taxon>
        <taxon>Bacillati</taxon>
        <taxon>Actinomycetota</taxon>
        <taxon>Actinomycetes</taxon>
        <taxon>Pseudonocardiales</taxon>
        <taxon>Pseudonocardiaceae</taxon>
        <taxon>Allokutzneria</taxon>
    </lineage>
</organism>
<evidence type="ECO:0000313" key="2">
    <source>
        <dbReference type="Proteomes" id="UP001501747"/>
    </source>
</evidence>